<keyword evidence="5" id="KW-1185">Reference proteome</keyword>
<gene>
    <name evidence="4" type="ORF">NE237_030328</name>
</gene>
<dbReference type="PANTHER" id="PTHR47926">
    <property type="entry name" value="PENTATRICOPEPTIDE REPEAT-CONTAINING PROTEIN"/>
    <property type="match status" value="1"/>
</dbReference>
<evidence type="ECO:0000259" key="3">
    <source>
        <dbReference type="Pfam" id="PF14432"/>
    </source>
</evidence>
<evidence type="ECO:0000313" key="4">
    <source>
        <dbReference type="EMBL" id="KAJ4953496.1"/>
    </source>
</evidence>
<reference evidence="4" key="1">
    <citation type="journal article" date="2023" name="Plant J.">
        <title>The genome of the king protea, Protea cynaroides.</title>
        <authorList>
            <person name="Chang J."/>
            <person name="Duong T.A."/>
            <person name="Schoeman C."/>
            <person name="Ma X."/>
            <person name="Roodt D."/>
            <person name="Barker N."/>
            <person name="Li Z."/>
            <person name="Van de Peer Y."/>
            <person name="Mizrachi E."/>
        </authorList>
    </citation>
    <scope>NUCLEOTIDE SEQUENCE</scope>
    <source>
        <tissue evidence="4">Young leaves</tissue>
    </source>
</reference>
<dbReference type="EMBL" id="JAMYWD010000012">
    <property type="protein sequence ID" value="KAJ4953496.1"/>
    <property type="molecule type" value="Genomic_DNA"/>
</dbReference>
<dbReference type="InterPro" id="IPR032867">
    <property type="entry name" value="DYW_dom"/>
</dbReference>
<feature type="repeat" description="PPR" evidence="2">
    <location>
        <begin position="198"/>
        <end position="232"/>
    </location>
</feature>
<dbReference type="PROSITE" id="PS51375">
    <property type="entry name" value="PPR"/>
    <property type="match status" value="6"/>
</dbReference>
<dbReference type="FunFam" id="1.25.40.10:FF:000144">
    <property type="entry name" value="Pentatricopeptide repeat-containing protein, mitochondrial"/>
    <property type="match status" value="1"/>
</dbReference>
<sequence length="800" mass="90409">MMGIDRLLKVKLGPAVKDICLRQSSALLSPLKLTVLDDHLRKCRNLREFNQILSQMMVSGFIADTFAASRLLKFSTDADFVHIDYSRHILDQIQFPNGFIWNTMMRAYAQRNSPRSVLSLYKLMLEKNVDSDNYTYPILVQASALRSSEFEGKEIHNHVLKLGFDSDVYVQNTLINMYAVCRNLGDARQLFDESLVLDSVSWNSLLAGYVQIGDVQEAKRLFDQMPERNTIASNSMIALFGRTGRVAEARQTFDEIPQKDVVSWSALISSYEQNDMFKEALIMFRQMYAMGIKVDEVAMVSVLSACGGLSAIKEGELVHGLIIRTGVESYINLQNALIHMYSECSDIIAAQRLFDANQELDQISWNSMISGYLKCGLIEDAHKLFDSMPKKDVISWSAMISGYAQHNQFAKTLALFHEMQLEETRPDETTLVSVISACAHLAALDQGKWVHAYIEKYGLQINAILGTTLIDMYMKCGCVENALEVFSKLKERGVSTWNAIILGLAMNGLVEESLNKFLEMNRCGVAPNEITFIGVLGGCRHVGLVDEGRQYFHSMIQIHNIKPNVKHYGCMVDLLGRAGLLKEAEELIESMPMAPDVPTWGALLGACRKYGNTEMGERVGRKLIRLQPDHDGFHVLLSNIYASKGKWDNVIEIRGMMKQHRVVKTPGCSLIEANGIIYEFLAGDRMHPQIVEIDRMLDEMAKRLKMEGYTPETKEVALDIDEEEKESTLYRHSEKLAIAFGLISTSPPTPIRIMKNLRICGDCHTAAKLISRAFGREIVVRDRHRFHHFKQGLCSCMDYW</sequence>
<dbReference type="FunFam" id="1.25.40.10:FF:000470">
    <property type="entry name" value="Pentatricopeptide repeat-containing protein At5g66520"/>
    <property type="match status" value="1"/>
</dbReference>
<keyword evidence="1" id="KW-0677">Repeat</keyword>
<feature type="repeat" description="PPR" evidence="2">
    <location>
        <begin position="493"/>
        <end position="527"/>
    </location>
</feature>
<dbReference type="Pfam" id="PF14432">
    <property type="entry name" value="DYW_deaminase"/>
    <property type="match status" value="1"/>
</dbReference>
<dbReference type="Pfam" id="PF13041">
    <property type="entry name" value="PPR_2"/>
    <property type="match status" value="4"/>
</dbReference>
<dbReference type="FunFam" id="1.25.40.10:FF:000641">
    <property type="entry name" value="Pentatricopeptide repeat-containing protein mitochondrial"/>
    <property type="match status" value="1"/>
</dbReference>
<dbReference type="InterPro" id="IPR002885">
    <property type="entry name" value="PPR_rpt"/>
</dbReference>
<dbReference type="InterPro" id="IPR046960">
    <property type="entry name" value="PPR_At4g14850-like_plant"/>
</dbReference>
<dbReference type="FunFam" id="1.25.40.10:FF:003724">
    <property type="entry name" value="Uncharacterized protein"/>
    <property type="match status" value="1"/>
</dbReference>
<dbReference type="GO" id="GO:0003723">
    <property type="term" value="F:RNA binding"/>
    <property type="evidence" value="ECO:0007669"/>
    <property type="project" value="InterPro"/>
</dbReference>
<feature type="repeat" description="PPR" evidence="2">
    <location>
        <begin position="260"/>
        <end position="294"/>
    </location>
</feature>
<feature type="domain" description="DYW" evidence="3">
    <location>
        <begin position="708"/>
        <end position="800"/>
    </location>
</feature>
<accession>A0A9Q0GSU8</accession>
<dbReference type="InterPro" id="IPR011990">
    <property type="entry name" value="TPR-like_helical_dom_sf"/>
</dbReference>
<protein>
    <recommendedName>
        <fullName evidence="3">DYW domain-containing protein</fullName>
    </recommendedName>
</protein>
<dbReference type="SUPFAM" id="SSF81901">
    <property type="entry name" value="HCP-like"/>
    <property type="match status" value="1"/>
</dbReference>
<dbReference type="PANTHER" id="PTHR47926:SF436">
    <property type="entry name" value="PENTATRICOPEPTIDE REPEAT-CONTAINING PROTEIN ELI1, CHLOROPLASTIC-LIKE ISOFORM X2"/>
    <property type="match status" value="1"/>
</dbReference>
<dbReference type="Pfam" id="PF20431">
    <property type="entry name" value="E_motif"/>
    <property type="match status" value="1"/>
</dbReference>
<evidence type="ECO:0000256" key="2">
    <source>
        <dbReference type="PROSITE-ProRule" id="PRU00708"/>
    </source>
</evidence>
<organism evidence="4 5">
    <name type="scientific">Protea cynaroides</name>
    <dbReference type="NCBI Taxonomy" id="273540"/>
    <lineage>
        <taxon>Eukaryota</taxon>
        <taxon>Viridiplantae</taxon>
        <taxon>Streptophyta</taxon>
        <taxon>Embryophyta</taxon>
        <taxon>Tracheophyta</taxon>
        <taxon>Spermatophyta</taxon>
        <taxon>Magnoliopsida</taxon>
        <taxon>Proteales</taxon>
        <taxon>Proteaceae</taxon>
        <taxon>Protea</taxon>
    </lineage>
</organism>
<dbReference type="InterPro" id="IPR046849">
    <property type="entry name" value="E2_motif"/>
</dbReference>
<dbReference type="Pfam" id="PF20430">
    <property type="entry name" value="Eplus_motif"/>
    <property type="match status" value="1"/>
</dbReference>
<dbReference type="Proteomes" id="UP001141806">
    <property type="component" value="Unassembled WGS sequence"/>
</dbReference>
<feature type="repeat" description="PPR" evidence="2">
    <location>
        <begin position="97"/>
        <end position="131"/>
    </location>
</feature>
<evidence type="ECO:0000256" key="1">
    <source>
        <dbReference type="ARBA" id="ARBA00022737"/>
    </source>
</evidence>
<feature type="repeat" description="PPR" evidence="2">
    <location>
        <begin position="564"/>
        <end position="598"/>
    </location>
</feature>
<comment type="caution">
    <text evidence="4">The sequence shown here is derived from an EMBL/GenBank/DDBJ whole genome shotgun (WGS) entry which is preliminary data.</text>
</comment>
<evidence type="ECO:0000313" key="5">
    <source>
        <dbReference type="Proteomes" id="UP001141806"/>
    </source>
</evidence>
<dbReference type="NCBIfam" id="TIGR00756">
    <property type="entry name" value="PPR"/>
    <property type="match status" value="7"/>
</dbReference>
<proteinExistence type="predicted"/>
<dbReference type="OrthoDB" id="750171at2759"/>
<dbReference type="GO" id="GO:0009451">
    <property type="term" value="P:RNA modification"/>
    <property type="evidence" value="ECO:0007669"/>
    <property type="project" value="InterPro"/>
</dbReference>
<name>A0A9Q0GSU8_9MAGN</name>
<dbReference type="GO" id="GO:0008270">
    <property type="term" value="F:zinc ion binding"/>
    <property type="evidence" value="ECO:0007669"/>
    <property type="project" value="InterPro"/>
</dbReference>
<feature type="repeat" description="PPR" evidence="2">
    <location>
        <begin position="361"/>
        <end position="395"/>
    </location>
</feature>
<dbReference type="AlphaFoldDB" id="A0A9Q0GSU8"/>
<dbReference type="Pfam" id="PF01535">
    <property type="entry name" value="PPR"/>
    <property type="match status" value="3"/>
</dbReference>
<dbReference type="Pfam" id="PF12854">
    <property type="entry name" value="PPR_1"/>
    <property type="match status" value="2"/>
</dbReference>
<dbReference type="InterPro" id="IPR046848">
    <property type="entry name" value="E_motif"/>
</dbReference>
<dbReference type="Gene3D" id="1.25.40.10">
    <property type="entry name" value="Tetratricopeptide repeat domain"/>
    <property type="match status" value="6"/>
</dbReference>